<protein>
    <recommendedName>
        <fullName evidence="1">Peptidase A1 domain-containing protein</fullName>
    </recommendedName>
</protein>
<dbReference type="SUPFAM" id="SSF50630">
    <property type="entry name" value="Acid proteases"/>
    <property type="match status" value="1"/>
</dbReference>
<keyword evidence="6" id="KW-1185">Reference proteome</keyword>
<name>A0A814JSP9_9BILA</name>
<gene>
    <name evidence="2" type="ORF">GPM918_LOCUS15822</name>
    <name evidence="3" type="ORF">OVA965_LOCUS30867</name>
    <name evidence="4" type="ORF">SRO942_LOCUS15822</name>
    <name evidence="5" type="ORF">TMI583_LOCUS31678</name>
</gene>
<evidence type="ECO:0000313" key="6">
    <source>
        <dbReference type="Proteomes" id="UP000663829"/>
    </source>
</evidence>
<dbReference type="InterPro" id="IPR033121">
    <property type="entry name" value="PEPTIDASE_A1"/>
</dbReference>
<sequence length="63" mass="7453">ISIYRKANRTMKHYHANKFNNNMRKVVNEKLSNHLDLYWYGRIDVGTPTQYFTVIFDTGSPTS</sequence>
<dbReference type="Proteomes" id="UP000677228">
    <property type="component" value="Unassembled WGS sequence"/>
</dbReference>
<dbReference type="OrthoDB" id="771136at2759"/>
<dbReference type="EMBL" id="CAJOBC010004040">
    <property type="protein sequence ID" value="CAF3812081.1"/>
    <property type="molecule type" value="Genomic_DNA"/>
</dbReference>
<evidence type="ECO:0000259" key="1">
    <source>
        <dbReference type="PROSITE" id="PS51767"/>
    </source>
</evidence>
<feature type="domain" description="Peptidase A1" evidence="1">
    <location>
        <begin position="39"/>
        <end position="63"/>
    </location>
</feature>
<dbReference type="InterPro" id="IPR021109">
    <property type="entry name" value="Peptidase_aspartic_dom_sf"/>
</dbReference>
<evidence type="ECO:0000313" key="3">
    <source>
        <dbReference type="EMBL" id="CAF1352617.1"/>
    </source>
</evidence>
<dbReference type="Gene3D" id="2.40.70.10">
    <property type="entry name" value="Acid Proteases"/>
    <property type="match status" value="1"/>
</dbReference>
<evidence type="ECO:0000313" key="5">
    <source>
        <dbReference type="EMBL" id="CAF4163015.1"/>
    </source>
</evidence>
<accession>A0A814JSP9</accession>
<feature type="non-terminal residue" evidence="2">
    <location>
        <position position="63"/>
    </location>
</feature>
<dbReference type="Proteomes" id="UP000663829">
    <property type="component" value="Unassembled WGS sequence"/>
</dbReference>
<dbReference type="Proteomes" id="UP000681722">
    <property type="component" value="Unassembled WGS sequence"/>
</dbReference>
<dbReference type="Pfam" id="PF00026">
    <property type="entry name" value="Asp"/>
    <property type="match status" value="1"/>
</dbReference>
<evidence type="ECO:0000313" key="4">
    <source>
        <dbReference type="EMBL" id="CAF3812081.1"/>
    </source>
</evidence>
<organism evidence="2 6">
    <name type="scientific">Didymodactylos carnosus</name>
    <dbReference type="NCBI Taxonomy" id="1234261"/>
    <lineage>
        <taxon>Eukaryota</taxon>
        <taxon>Metazoa</taxon>
        <taxon>Spiralia</taxon>
        <taxon>Gnathifera</taxon>
        <taxon>Rotifera</taxon>
        <taxon>Eurotatoria</taxon>
        <taxon>Bdelloidea</taxon>
        <taxon>Philodinida</taxon>
        <taxon>Philodinidae</taxon>
        <taxon>Didymodactylos</taxon>
    </lineage>
</organism>
<dbReference type="EMBL" id="CAJNOQ010004040">
    <property type="protein sequence ID" value="CAF1041891.1"/>
    <property type="molecule type" value="Genomic_DNA"/>
</dbReference>
<dbReference type="AlphaFoldDB" id="A0A814JSP9"/>
<dbReference type="PROSITE" id="PS51767">
    <property type="entry name" value="PEPTIDASE_A1"/>
    <property type="match status" value="1"/>
</dbReference>
<reference evidence="2" key="1">
    <citation type="submission" date="2021-02" db="EMBL/GenBank/DDBJ databases">
        <authorList>
            <person name="Nowell W R."/>
        </authorList>
    </citation>
    <scope>NUCLEOTIDE SEQUENCE</scope>
</reference>
<dbReference type="Proteomes" id="UP000682733">
    <property type="component" value="Unassembled WGS sequence"/>
</dbReference>
<dbReference type="EMBL" id="CAJNOK010022739">
    <property type="protein sequence ID" value="CAF1352617.1"/>
    <property type="molecule type" value="Genomic_DNA"/>
</dbReference>
<proteinExistence type="predicted"/>
<comment type="caution">
    <text evidence="2">The sequence shown here is derived from an EMBL/GenBank/DDBJ whole genome shotgun (WGS) entry which is preliminary data.</text>
</comment>
<evidence type="ECO:0000313" key="2">
    <source>
        <dbReference type="EMBL" id="CAF1041891.1"/>
    </source>
</evidence>
<dbReference type="EMBL" id="CAJOBA010044379">
    <property type="protein sequence ID" value="CAF4163015.1"/>
    <property type="molecule type" value="Genomic_DNA"/>
</dbReference>